<dbReference type="Pfam" id="PF06271">
    <property type="entry name" value="RDD"/>
    <property type="match status" value="1"/>
</dbReference>
<gene>
    <name evidence="7" type="ORF">NCTC10184_00066</name>
</gene>
<dbReference type="InterPro" id="IPR010432">
    <property type="entry name" value="RDD"/>
</dbReference>
<evidence type="ECO:0000256" key="5">
    <source>
        <dbReference type="SAM" id="Phobius"/>
    </source>
</evidence>
<feature type="transmembrane region" description="Helical" evidence="5">
    <location>
        <begin position="102"/>
        <end position="122"/>
    </location>
</feature>
<dbReference type="AlphaFoldDB" id="A0A449B9J7"/>
<keyword evidence="4 5" id="KW-0472">Membrane</keyword>
<feature type="transmembrane region" description="Helical" evidence="5">
    <location>
        <begin position="142"/>
        <end position="165"/>
    </location>
</feature>
<dbReference type="KEGG" id="mcob:NCTC10184_00066"/>
<feature type="transmembrane region" description="Helical" evidence="5">
    <location>
        <begin position="47"/>
        <end position="70"/>
    </location>
</feature>
<evidence type="ECO:0000259" key="6">
    <source>
        <dbReference type="Pfam" id="PF06271"/>
    </source>
</evidence>
<dbReference type="GO" id="GO:0016020">
    <property type="term" value="C:membrane"/>
    <property type="evidence" value="ECO:0007669"/>
    <property type="project" value="UniProtKB-SubCell"/>
</dbReference>
<evidence type="ECO:0000313" key="8">
    <source>
        <dbReference type="Proteomes" id="UP000290876"/>
    </source>
</evidence>
<dbReference type="RefSeq" id="WP_129622714.1">
    <property type="nucleotide sequence ID" value="NZ_LR215043.1"/>
</dbReference>
<dbReference type="EMBL" id="LR215043">
    <property type="protein sequence ID" value="VEU77852.1"/>
    <property type="molecule type" value="Genomic_DNA"/>
</dbReference>
<accession>A0A449B9J7</accession>
<protein>
    <recommendedName>
        <fullName evidence="6">RDD domain-containing protein</fullName>
    </recommendedName>
</protein>
<dbReference type="Proteomes" id="UP000290876">
    <property type="component" value="Chromosome"/>
</dbReference>
<dbReference type="OrthoDB" id="398817at2"/>
<organism evidence="7 8">
    <name type="scientific">Mycoplasmopsis columbinasalis</name>
    <dbReference type="NCBI Taxonomy" id="114880"/>
    <lineage>
        <taxon>Bacteria</taxon>
        <taxon>Bacillati</taxon>
        <taxon>Mycoplasmatota</taxon>
        <taxon>Mycoplasmoidales</taxon>
        <taxon>Metamycoplasmataceae</taxon>
        <taxon>Mycoplasmopsis</taxon>
    </lineage>
</organism>
<proteinExistence type="predicted"/>
<name>A0A449B9J7_9BACT</name>
<evidence type="ECO:0000256" key="2">
    <source>
        <dbReference type="ARBA" id="ARBA00022692"/>
    </source>
</evidence>
<keyword evidence="8" id="KW-1185">Reference proteome</keyword>
<feature type="transmembrane region" description="Helical" evidence="5">
    <location>
        <begin position="12"/>
        <end position="35"/>
    </location>
</feature>
<evidence type="ECO:0000256" key="1">
    <source>
        <dbReference type="ARBA" id="ARBA00004141"/>
    </source>
</evidence>
<keyword evidence="3 5" id="KW-1133">Transmembrane helix</keyword>
<evidence type="ECO:0000256" key="4">
    <source>
        <dbReference type="ARBA" id="ARBA00023136"/>
    </source>
</evidence>
<sequence>MILHKNANFWSRLCGHWLDFLCFCALVLPHYWFLVGQGTTNHFSLKFYLFICVSNLDAAILFVGIPYLTAGRTVGMLINRLQFIAQTKATKFNLHKIIWQKAIFSCGFWLLTSLLFIILIYPQDFAAFKEAVVKRDTSNFRYTIAARLIGSISVLGLLLSTLNYIMILVKKNKLGFTDFFTNTRTVYLKHYNKELLNTMVRLIPFKHSHQSYTFAQKTNNETTT</sequence>
<reference evidence="7 8" key="1">
    <citation type="submission" date="2019-01" db="EMBL/GenBank/DDBJ databases">
        <authorList>
            <consortium name="Pathogen Informatics"/>
        </authorList>
    </citation>
    <scope>NUCLEOTIDE SEQUENCE [LARGE SCALE GENOMIC DNA]</scope>
    <source>
        <strain evidence="7 8">NCTC10184</strain>
    </source>
</reference>
<evidence type="ECO:0000313" key="7">
    <source>
        <dbReference type="EMBL" id="VEU77852.1"/>
    </source>
</evidence>
<comment type="subcellular location">
    <subcellularLocation>
        <location evidence="1">Membrane</location>
        <topology evidence="1">Multi-pass membrane protein</topology>
    </subcellularLocation>
</comment>
<evidence type="ECO:0000256" key="3">
    <source>
        <dbReference type="ARBA" id="ARBA00022989"/>
    </source>
</evidence>
<feature type="domain" description="RDD" evidence="6">
    <location>
        <begin position="7"/>
        <end position="181"/>
    </location>
</feature>
<keyword evidence="2 5" id="KW-0812">Transmembrane</keyword>